<dbReference type="InterPro" id="IPR003593">
    <property type="entry name" value="AAA+_ATPase"/>
</dbReference>
<keyword evidence="4" id="KW-0238">DNA-binding</keyword>
<dbReference type="CDD" id="cd00009">
    <property type="entry name" value="AAA"/>
    <property type="match status" value="1"/>
</dbReference>
<dbReference type="GO" id="GO:0006355">
    <property type="term" value="P:regulation of DNA-templated transcription"/>
    <property type="evidence" value="ECO:0007669"/>
    <property type="project" value="InterPro"/>
</dbReference>
<dbReference type="Proteomes" id="UP000326354">
    <property type="component" value="Chromosome"/>
</dbReference>
<dbReference type="PROSITE" id="PS50045">
    <property type="entry name" value="SIGMA54_INTERACT_4"/>
    <property type="match status" value="1"/>
</dbReference>
<evidence type="ECO:0000256" key="4">
    <source>
        <dbReference type="ARBA" id="ARBA00023125"/>
    </source>
</evidence>
<dbReference type="AlphaFoldDB" id="A0A5S9IV86"/>
<dbReference type="InterPro" id="IPR025943">
    <property type="entry name" value="Sigma_54_int_dom_ATP-bd_2"/>
</dbReference>
<dbReference type="InterPro" id="IPR027417">
    <property type="entry name" value="P-loop_NTPase"/>
</dbReference>
<dbReference type="SUPFAM" id="SSF46689">
    <property type="entry name" value="Homeodomain-like"/>
    <property type="match status" value="1"/>
</dbReference>
<organism evidence="7 8">
    <name type="scientific">Uabimicrobium amorphum</name>
    <dbReference type="NCBI Taxonomy" id="2596890"/>
    <lineage>
        <taxon>Bacteria</taxon>
        <taxon>Pseudomonadati</taxon>
        <taxon>Planctomycetota</taxon>
        <taxon>Candidatus Uabimicrobiia</taxon>
        <taxon>Candidatus Uabimicrobiales</taxon>
        <taxon>Candidatus Uabimicrobiaceae</taxon>
        <taxon>Candidatus Uabimicrobium</taxon>
    </lineage>
</organism>
<dbReference type="InterPro" id="IPR025662">
    <property type="entry name" value="Sigma_54_int_dom_ATP-bd_1"/>
</dbReference>
<dbReference type="Gene3D" id="3.40.50.300">
    <property type="entry name" value="P-loop containing nucleotide triphosphate hydrolases"/>
    <property type="match status" value="1"/>
</dbReference>
<evidence type="ECO:0000313" key="7">
    <source>
        <dbReference type="EMBL" id="BBM87195.1"/>
    </source>
</evidence>
<dbReference type="PROSITE" id="PS00676">
    <property type="entry name" value="SIGMA54_INTERACT_2"/>
    <property type="match status" value="1"/>
</dbReference>
<gene>
    <name evidence="7" type="ORF">UABAM_05598</name>
</gene>
<dbReference type="Pfam" id="PF00158">
    <property type="entry name" value="Sigma54_activat"/>
    <property type="match status" value="1"/>
</dbReference>
<dbReference type="KEGG" id="uam:UABAM_05598"/>
<dbReference type="EMBL" id="AP019860">
    <property type="protein sequence ID" value="BBM87195.1"/>
    <property type="molecule type" value="Genomic_DNA"/>
</dbReference>
<keyword evidence="1" id="KW-0547">Nucleotide-binding</keyword>
<dbReference type="PROSITE" id="PS00688">
    <property type="entry name" value="SIGMA54_INTERACT_3"/>
    <property type="match status" value="1"/>
</dbReference>
<dbReference type="InterPro" id="IPR025944">
    <property type="entry name" value="Sigma_54_int_dom_CS"/>
</dbReference>
<proteinExistence type="predicted"/>
<dbReference type="SUPFAM" id="SSF52540">
    <property type="entry name" value="P-loop containing nucleoside triphosphate hydrolases"/>
    <property type="match status" value="1"/>
</dbReference>
<dbReference type="PRINTS" id="PR01590">
    <property type="entry name" value="HTHFIS"/>
</dbReference>
<keyword evidence="8" id="KW-1185">Reference proteome</keyword>
<keyword evidence="3" id="KW-0805">Transcription regulation</keyword>
<dbReference type="Gene3D" id="1.10.8.60">
    <property type="match status" value="1"/>
</dbReference>
<reference evidence="7 8" key="1">
    <citation type="submission" date="2019-08" db="EMBL/GenBank/DDBJ databases">
        <title>Complete genome sequence of Candidatus Uab amorphum.</title>
        <authorList>
            <person name="Shiratori T."/>
            <person name="Suzuki S."/>
            <person name="Kakizawa Y."/>
            <person name="Ishida K."/>
        </authorList>
    </citation>
    <scope>NUCLEOTIDE SEQUENCE [LARGE SCALE GENOMIC DNA]</scope>
    <source>
        <strain evidence="7 8">SRT547</strain>
    </source>
</reference>
<dbReference type="InterPro" id="IPR002197">
    <property type="entry name" value="HTH_Fis"/>
</dbReference>
<dbReference type="InterPro" id="IPR009057">
    <property type="entry name" value="Homeodomain-like_sf"/>
</dbReference>
<dbReference type="RefSeq" id="WP_151971222.1">
    <property type="nucleotide sequence ID" value="NZ_AP019860.1"/>
</dbReference>
<dbReference type="Pfam" id="PF25601">
    <property type="entry name" value="AAA_lid_14"/>
    <property type="match status" value="1"/>
</dbReference>
<sequence>MTKSKKTRNQSLGNVVSCNDEMHQIFDLAIQASQSNIPIIITGESGTGKSILAREIHLMSNVRGEFVSENCAAFSETLLESELFGYNKGAFTGANIQKNGLLLAANNGTLFLDEVGDMPMTMQTKLLCALEKKAVRKIGSCVWENTNFRLICATNKSLRCLVQTKLFREDLLYRLQGIELHLLPLRKRKEDIPLLIENFLQTIPIAKQKNIHAIDHEAQNLLINYHWPGNIRQLHHEISRIVALKKAGNCITCGDLSPQITGKNHRQYRTLKQAVVEFENRYIQQTLKMVEGNKSKAAGLLGISRRCLYYKIGVSS</sequence>
<dbReference type="InterPro" id="IPR058031">
    <property type="entry name" value="AAA_lid_NorR"/>
</dbReference>
<keyword evidence="2" id="KW-0067">ATP-binding</keyword>
<dbReference type="FunFam" id="3.40.50.300:FF:000006">
    <property type="entry name" value="DNA-binding transcriptional regulator NtrC"/>
    <property type="match status" value="1"/>
</dbReference>
<feature type="domain" description="Sigma-54 factor interaction" evidence="6">
    <location>
        <begin position="15"/>
        <end position="243"/>
    </location>
</feature>
<dbReference type="InterPro" id="IPR002078">
    <property type="entry name" value="Sigma_54_int"/>
</dbReference>
<evidence type="ECO:0000313" key="8">
    <source>
        <dbReference type="Proteomes" id="UP000326354"/>
    </source>
</evidence>
<dbReference type="GO" id="GO:0005524">
    <property type="term" value="F:ATP binding"/>
    <property type="evidence" value="ECO:0007669"/>
    <property type="project" value="UniProtKB-KW"/>
</dbReference>
<evidence type="ECO:0000259" key="6">
    <source>
        <dbReference type="PROSITE" id="PS50045"/>
    </source>
</evidence>
<accession>A0A5S9IV86</accession>
<dbReference type="SMART" id="SM00382">
    <property type="entry name" value="AAA"/>
    <property type="match status" value="1"/>
</dbReference>
<dbReference type="PANTHER" id="PTHR32071:SF119">
    <property type="entry name" value="SIGMA L-DEPENDENT TRANSCRIPTIONAL REGULATOR YPLP-RELATED"/>
    <property type="match status" value="1"/>
</dbReference>
<dbReference type="PANTHER" id="PTHR32071">
    <property type="entry name" value="TRANSCRIPTIONAL REGULATORY PROTEIN"/>
    <property type="match status" value="1"/>
</dbReference>
<protein>
    <submittedName>
        <fullName evidence="7">Acetoacetate metabolism regulatory protein AtoC</fullName>
    </submittedName>
</protein>
<dbReference type="Gene3D" id="1.10.10.60">
    <property type="entry name" value="Homeodomain-like"/>
    <property type="match status" value="1"/>
</dbReference>
<dbReference type="Pfam" id="PF02954">
    <property type="entry name" value="HTH_8"/>
    <property type="match status" value="1"/>
</dbReference>
<evidence type="ECO:0000256" key="1">
    <source>
        <dbReference type="ARBA" id="ARBA00022741"/>
    </source>
</evidence>
<dbReference type="GO" id="GO:0043565">
    <property type="term" value="F:sequence-specific DNA binding"/>
    <property type="evidence" value="ECO:0007669"/>
    <property type="project" value="InterPro"/>
</dbReference>
<dbReference type="PROSITE" id="PS00675">
    <property type="entry name" value="SIGMA54_INTERACT_1"/>
    <property type="match status" value="1"/>
</dbReference>
<keyword evidence="5" id="KW-0804">Transcription</keyword>
<evidence type="ECO:0000256" key="3">
    <source>
        <dbReference type="ARBA" id="ARBA00023015"/>
    </source>
</evidence>
<evidence type="ECO:0000256" key="2">
    <source>
        <dbReference type="ARBA" id="ARBA00022840"/>
    </source>
</evidence>
<name>A0A5S9IV86_UABAM</name>
<evidence type="ECO:0000256" key="5">
    <source>
        <dbReference type="ARBA" id="ARBA00023163"/>
    </source>
</evidence>
<dbReference type="OrthoDB" id="9803970at2"/>